<feature type="domain" description="Cation-transporting P-type ATPase N-terminal" evidence="11">
    <location>
        <begin position="2"/>
        <end position="75"/>
    </location>
</feature>
<dbReference type="RefSeq" id="WP_102365619.1">
    <property type="nucleotide sequence ID" value="NZ_CP020991.1"/>
</dbReference>
<accession>A0A2K9P2D9</accession>
<dbReference type="Gene3D" id="2.70.150.10">
    <property type="entry name" value="Calcium-transporting ATPase, cytoplasmic transduction domain A"/>
    <property type="match status" value="1"/>
</dbReference>
<dbReference type="Proteomes" id="UP000235589">
    <property type="component" value="Chromosome"/>
</dbReference>
<evidence type="ECO:0000256" key="1">
    <source>
        <dbReference type="ARBA" id="ARBA00004651"/>
    </source>
</evidence>
<dbReference type="SFLD" id="SFLDG00002">
    <property type="entry name" value="C1.7:_P-type_atpase_like"/>
    <property type="match status" value="1"/>
</dbReference>
<dbReference type="OrthoDB" id="9760364at2"/>
<dbReference type="InterPro" id="IPR018303">
    <property type="entry name" value="ATPase_P-typ_P_site"/>
</dbReference>
<dbReference type="InterPro" id="IPR044492">
    <property type="entry name" value="P_typ_ATPase_HD_dom"/>
</dbReference>
<comment type="similarity">
    <text evidence="2">Belongs to the cation transport ATPase (P-type) (TC 3.A.3) family. Type IIA subfamily.</text>
</comment>
<dbReference type="GO" id="GO:0005886">
    <property type="term" value="C:plasma membrane"/>
    <property type="evidence" value="ECO:0007669"/>
    <property type="project" value="UniProtKB-SubCell"/>
</dbReference>
<keyword evidence="7" id="KW-1278">Translocase</keyword>
<feature type="transmembrane region" description="Helical" evidence="10">
    <location>
        <begin position="803"/>
        <end position="824"/>
    </location>
</feature>
<evidence type="ECO:0000256" key="4">
    <source>
        <dbReference type="ARBA" id="ARBA00022692"/>
    </source>
</evidence>
<dbReference type="KEGG" id="mpec:B9O19_01250"/>
<dbReference type="InterPro" id="IPR059000">
    <property type="entry name" value="ATPase_P-type_domA"/>
</dbReference>
<dbReference type="EMBL" id="CP020991">
    <property type="protein sequence ID" value="AUO19411.1"/>
    <property type="molecule type" value="Genomic_DNA"/>
</dbReference>
<dbReference type="InterPro" id="IPR008250">
    <property type="entry name" value="ATPase_P-typ_transduc_dom_A_sf"/>
</dbReference>
<dbReference type="InterPro" id="IPR006068">
    <property type="entry name" value="ATPase_P-typ_cation-transptr_C"/>
</dbReference>
<feature type="transmembrane region" description="Helical" evidence="10">
    <location>
        <begin position="78"/>
        <end position="98"/>
    </location>
</feature>
<dbReference type="FunFam" id="3.40.50.1000:FF:000028">
    <property type="entry name" value="Calcium-transporting P-type ATPase, putative"/>
    <property type="match status" value="1"/>
</dbReference>
<dbReference type="GO" id="GO:0005524">
    <property type="term" value="F:ATP binding"/>
    <property type="evidence" value="ECO:0007669"/>
    <property type="project" value="UniProtKB-KW"/>
</dbReference>
<dbReference type="GO" id="GO:0016887">
    <property type="term" value="F:ATP hydrolysis activity"/>
    <property type="evidence" value="ECO:0007669"/>
    <property type="project" value="InterPro"/>
</dbReference>
<reference evidence="12 13" key="1">
    <citation type="submission" date="2017-04" db="EMBL/GenBank/DDBJ databases">
        <title>Monoglobus pectinilyticus 14 draft genome.</title>
        <authorList>
            <person name="Kim C."/>
            <person name="Rosendale D.I."/>
            <person name="Kelly W.J."/>
            <person name="Tannock G.W."/>
            <person name="Patchett M.L."/>
            <person name="Jordens J.Z."/>
        </authorList>
    </citation>
    <scope>NUCLEOTIDE SEQUENCE [LARGE SCALE GENOMIC DNA]</scope>
    <source>
        <strain evidence="12 13">14</strain>
    </source>
</reference>
<evidence type="ECO:0000259" key="11">
    <source>
        <dbReference type="SMART" id="SM00831"/>
    </source>
</evidence>
<dbReference type="GeneID" id="98062652"/>
<dbReference type="PANTHER" id="PTHR43294">
    <property type="entry name" value="SODIUM/POTASSIUM-TRANSPORTING ATPASE SUBUNIT ALPHA"/>
    <property type="match status" value="1"/>
</dbReference>
<dbReference type="SUPFAM" id="SSF81653">
    <property type="entry name" value="Calcium ATPase, transduction domain A"/>
    <property type="match status" value="1"/>
</dbReference>
<dbReference type="InterPro" id="IPR050510">
    <property type="entry name" value="Cation_transp_ATPase_P-type"/>
</dbReference>
<evidence type="ECO:0000256" key="3">
    <source>
        <dbReference type="ARBA" id="ARBA00022475"/>
    </source>
</evidence>
<dbReference type="Gene3D" id="3.40.50.1000">
    <property type="entry name" value="HAD superfamily/HAD-like"/>
    <property type="match status" value="1"/>
</dbReference>
<dbReference type="SUPFAM" id="SSF81660">
    <property type="entry name" value="Metal cation-transporting ATPase, ATP-binding domain N"/>
    <property type="match status" value="1"/>
</dbReference>
<evidence type="ECO:0000256" key="2">
    <source>
        <dbReference type="ARBA" id="ARBA00005675"/>
    </source>
</evidence>
<feature type="transmembrane region" description="Helical" evidence="10">
    <location>
        <begin position="246"/>
        <end position="265"/>
    </location>
</feature>
<dbReference type="Gene3D" id="3.40.1110.10">
    <property type="entry name" value="Calcium-transporting ATPase, cytoplasmic domain N"/>
    <property type="match status" value="1"/>
</dbReference>
<keyword evidence="9 10" id="KW-0472">Membrane</keyword>
<dbReference type="SUPFAM" id="SSF81665">
    <property type="entry name" value="Calcium ATPase, transmembrane domain M"/>
    <property type="match status" value="1"/>
</dbReference>
<dbReference type="Pfam" id="PF00122">
    <property type="entry name" value="E1-E2_ATPase"/>
    <property type="match status" value="1"/>
</dbReference>
<keyword evidence="5" id="KW-0547">Nucleotide-binding</keyword>
<dbReference type="PANTHER" id="PTHR43294:SF21">
    <property type="entry name" value="CATION TRANSPORTING ATPASE"/>
    <property type="match status" value="1"/>
</dbReference>
<evidence type="ECO:0000256" key="7">
    <source>
        <dbReference type="ARBA" id="ARBA00022967"/>
    </source>
</evidence>
<dbReference type="Pfam" id="PF00689">
    <property type="entry name" value="Cation_ATPase_C"/>
    <property type="match status" value="1"/>
</dbReference>
<protein>
    <submittedName>
        <fullName evidence="12">Putative cation-transporting ATPase</fullName>
    </submittedName>
</protein>
<dbReference type="SFLD" id="SFLDF00027">
    <property type="entry name" value="p-type_atpase"/>
    <property type="match status" value="1"/>
</dbReference>
<dbReference type="SFLD" id="SFLDS00003">
    <property type="entry name" value="Haloacid_Dehalogenase"/>
    <property type="match status" value="1"/>
</dbReference>
<feature type="transmembrane region" description="Helical" evidence="10">
    <location>
        <begin position="738"/>
        <end position="759"/>
    </location>
</feature>
<dbReference type="SMART" id="SM00831">
    <property type="entry name" value="Cation_ATPase_N"/>
    <property type="match status" value="1"/>
</dbReference>
<sequence length="865" mass="93509">MRFFEMTSGAVLENLRTSEKGLTQEKARERLLKNGPNEIKEEKKKNVLEVFFSQFEDLLVIILLVCSAVSILTGNGDSAAVILLVIVMNSIIGTVEHFKAEKSLAALKNMSAPHAKVIRDGNVCEIPAREVVKGDILILEAGAVASADGRVIKAAGLLVNESSLTGESDSVLKSDKVLDSDGKEIVLGDRVNMVYSGSLVTGGRGVVVVTATGMETEIGNIATMINKAESKKTPLQKSLENFSKKLTIAIVIICLAVMALSILRGEEILDAMMFAVALAVAAIPEALSSIVTISLAIGTQKMAKQNAIIRDLKAVEGLGCVSVICSDKTGTLTQNKMKVREIYRDGVSHPAERFDSNDNLILPMLLCNDAAFSADGESIGDPTETALIEFFGKERCDKVRSAYPRLAEIPFDSDRKLMSTLHKINGKPTMLTKGAIDNFLDRLTSIEVNGRVRDITNEDKKEIVHMNVFYSERGMRVLCFAKREFSNKTDINENDENKYTFIGLCAMTDPPREESKAAVADCISAGIKPVMITGDHKMTAIAVAREVGIFKDGDLALDGAELEMISDSELSEMLPKVSVYARVSPAHKIRIVTLWQELGHIVAMTGDGVNDAPALKKADVGVAMGITGTEVSKDAASMVLADDNFATIVRSVASGRSIYTNIKNSIMFLLTGNLAGIIAVLYCVIMGLSAPFTAVQLLFINLLTDSLPAIAISMEKPDRNLLNEKPRGINDSILDKKMIINTSFIGILISISTIAAYYIGLEHGAETAGTMAFSALCLGRLFHCFNCRGSKPINVLGFGSNPFSIVAFAAGVCFLSAVLFFTPIHDLFSISLLGPSMIVEIIFFAVLPTVIIQIYKNIRYFLGNR</sequence>
<evidence type="ECO:0000256" key="10">
    <source>
        <dbReference type="SAM" id="Phobius"/>
    </source>
</evidence>
<dbReference type="Gene3D" id="1.20.1110.10">
    <property type="entry name" value="Calcium-transporting ATPase, transmembrane domain"/>
    <property type="match status" value="1"/>
</dbReference>
<gene>
    <name evidence="12" type="ORF">B9O19_01250</name>
</gene>
<evidence type="ECO:0000256" key="6">
    <source>
        <dbReference type="ARBA" id="ARBA00022840"/>
    </source>
</evidence>
<dbReference type="InterPro" id="IPR023214">
    <property type="entry name" value="HAD_sf"/>
</dbReference>
<dbReference type="InterPro" id="IPR036412">
    <property type="entry name" value="HAD-like_sf"/>
</dbReference>
<proteinExistence type="inferred from homology"/>
<keyword evidence="6" id="KW-0067">ATP-binding</keyword>
<evidence type="ECO:0000256" key="5">
    <source>
        <dbReference type="ARBA" id="ARBA00022741"/>
    </source>
</evidence>
<keyword evidence="4 10" id="KW-0812">Transmembrane</keyword>
<feature type="transmembrane region" description="Helical" evidence="10">
    <location>
        <begin position="830"/>
        <end position="855"/>
    </location>
</feature>
<dbReference type="AlphaFoldDB" id="A0A2K9P2D9"/>
<evidence type="ECO:0000256" key="9">
    <source>
        <dbReference type="ARBA" id="ARBA00023136"/>
    </source>
</evidence>
<dbReference type="InterPro" id="IPR001757">
    <property type="entry name" value="P_typ_ATPase"/>
</dbReference>
<keyword evidence="8 10" id="KW-1133">Transmembrane helix</keyword>
<dbReference type="InterPro" id="IPR004014">
    <property type="entry name" value="ATPase_P-typ_cation-transptr_N"/>
</dbReference>
<dbReference type="SUPFAM" id="SSF56784">
    <property type="entry name" value="HAD-like"/>
    <property type="match status" value="1"/>
</dbReference>
<dbReference type="InterPro" id="IPR023299">
    <property type="entry name" value="ATPase_P-typ_cyto_dom_N"/>
</dbReference>
<dbReference type="PROSITE" id="PS00154">
    <property type="entry name" value="ATPASE_E1_E2"/>
    <property type="match status" value="1"/>
</dbReference>
<dbReference type="PRINTS" id="PR00119">
    <property type="entry name" value="CATATPASE"/>
</dbReference>
<feature type="transmembrane region" description="Helical" evidence="10">
    <location>
        <begin position="666"/>
        <end position="688"/>
    </location>
</feature>
<dbReference type="FunFam" id="3.40.50.1000:FF:000001">
    <property type="entry name" value="Phospholipid-transporting ATPase IC"/>
    <property type="match status" value="1"/>
</dbReference>
<evidence type="ECO:0000256" key="8">
    <source>
        <dbReference type="ARBA" id="ARBA00022989"/>
    </source>
</evidence>
<keyword evidence="3" id="KW-1003">Cell membrane</keyword>
<dbReference type="PRINTS" id="PR00120">
    <property type="entry name" value="HATPASE"/>
</dbReference>
<organism evidence="12 13">
    <name type="scientific">Monoglobus pectinilyticus</name>
    <dbReference type="NCBI Taxonomy" id="1981510"/>
    <lineage>
        <taxon>Bacteria</taxon>
        <taxon>Bacillati</taxon>
        <taxon>Bacillota</taxon>
        <taxon>Clostridia</taxon>
        <taxon>Monoglobales</taxon>
        <taxon>Monoglobaceae</taxon>
        <taxon>Monoglobus</taxon>
    </lineage>
</organism>
<name>A0A2K9P2D9_9FIRM</name>
<evidence type="ECO:0000313" key="12">
    <source>
        <dbReference type="EMBL" id="AUO19411.1"/>
    </source>
</evidence>
<dbReference type="InterPro" id="IPR023298">
    <property type="entry name" value="ATPase_P-typ_TM_dom_sf"/>
</dbReference>
<evidence type="ECO:0000313" key="13">
    <source>
        <dbReference type="Proteomes" id="UP000235589"/>
    </source>
</evidence>
<feature type="transmembrane region" description="Helical" evidence="10">
    <location>
        <begin position="271"/>
        <end position="297"/>
    </location>
</feature>
<dbReference type="Pfam" id="PF00690">
    <property type="entry name" value="Cation_ATPase_N"/>
    <property type="match status" value="1"/>
</dbReference>
<dbReference type="Pfam" id="PF13246">
    <property type="entry name" value="Cation_ATPase"/>
    <property type="match status" value="1"/>
</dbReference>
<dbReference type="NCBIfam" id="TIGR01494">
    <property type="entry name" value="ATPase_P-type"/>
    <property type="match status" value="2"/>
</dbReference>
<feature type="transmembrane region" description="Helical" evidence="10">
    <location>
        <begin position="50"/>
        <end position="72"/>
    </location>
</feature>
<keyword evidence="13" id="KW-1185">Reference proteome</keyword>
<comment type="subcellular location">
    <subcellularLocation>
        <location evidence="1">Cell membrane</location>
        <topology evidence="1">Multi-pass membrane protein</topology>
    </subcellularLocation>
</comment>